<sequence>MRDLRVDAARQIDLAGCLQKARVFGATPGIGTATFRVDDASNGELLSTFRTLPSRAFQAGFAGARDCPEGMPGSIAGDQKQAFAVNVPEPTTVRRDIATISTAGTPRRSSMSLRAPPCAHPGNRILLHRTGR</sequence>
<dbReference type="RefSeq" id="WP_138574151.1">
    <property type="nucleotide sequence ID" value="NZ_CP040818.1"/>
</dbReference>
<dbReference type="OrthoDB" id="7332429at2"/>
<keyword evidence="3" id="KW-1185">Reference proteome</keyword>
<reference evidence="2 3" key="1">
    <citation type="submission" date="2019-06" db="EMBL/GenBank/DDBJ databases">
        <title>Genome sequence of Rhodobacteraceae bacterium D4M1.</title>
        <authorList>
            <person name="Cao J."/>
        </authorList>
    </citation>
    <scope>NUCLEOTIDE SEQUENCE [LARGE SCALE GENOMIC DNA]</scope>
    <source>
        <strain evidence="2 3">D4M1</strain>
    </source>
</reference>
<organism evidence="2 3">
    <name type="scientific">Paroceanicella profunda</name>
    <dbReference type="NCBI Taxonomy" id="2579971"/>
    <lineage>
        <taxon>Bacteria</taxon>
        <taxon>Pseudomonadati</taxon>
        <taxon>Pseudomonadota</taxon>
        <taxon>Alphaproteobacteria</taxon>
        <taxon>Rhodobacterales</taxon>
        <taxon>Paracoccaceae</taxon>
        <taxon>Paroceanicella</taxon>
    </lineage>
</organism>
<protein>
    <submittedName>
        <fullName evidence="2">Uncharacterized protein</fullName>
    </submittedName>
</protein>
<feature type="region of interest" description="Disordered" evidence="1">
    <location>
        <begin position="103"/>
        <end position="122"/>
    </location>
</feature>
<dbReference type="KEGG" id="ppru:FDP22_12725"/>
<evidence type="ECO:0000313" key="3">
    <source>
        <dbReference type="Proteomes" id="UP000305888"/>
    </source>
</evidence>
<dbReference type="Proteomes" id="UP000305888">
    <property type="component" value="Chromosome"/>
</dbReference>
<dbReference type="AlphaFoldDB" id="A0A5B8G0J4"/>
<feature type="compositionally biased region" description="Polar residues" evidence="1">
    <location>
        <begin position="103"/>
        <end position="112"/>
    </location>
</feature>
<evidence type="ECO:0000256" key="1">
    <source>
        <dbReference type="SAM" id="MobiDB-lite"/>
    </source>
</evidence>
<proteinExistence type="predicted"/>
<accession>A0A5B8G0J4</accession>
<name>A0A5B8G0J4_9RHOB</name>
<dbReference type="EMBL" id="CP040818">
    <property type="protein sequence ID" value="QDL92572.1"/>
    <property type="molecule type" value="Genomic_DNA"/>
</dbReference>
<gene>
    <name evidence="2" type="ORF">FDP22_12725</name>
</gene>
<evidence type="ECO:0000313" key="2">
    <source>
        <dbReference type="EMBL" id="QDL92572.1"/>
    </source>
</evidence>